<feature type="domain" description="Response regulatory" evidence="2">
    <location>
        <begin position="34"/>
        <end position="145"/>
    </location>
</feature>
<evidence type="ECO:0000313" key="4">
    <source>
        <dbReference type="Proteomes" id="UP000000419"/>
    </source>
</evidence>
<dbReference type="Proteomes" id="UP000000419">
    <property type="component" value="Chromosome I"/>
</dbReference>
<protein>
    <submittedName>
        <fullName evidence="3">Exsf protein</fullName>
    </submittedName>
</protein>
<proteinExistence type="predicted"/>
<accession>Q8YEN2</accession>
<dbReference type="eggNOG" id="COG0784">
    <property type="taxonomic scope" value="Bacteria"/>
</dbReference>
<dbReference type="SUPFAM" id="SSF52172">
    <property type="entry name" value="CheY-like"/>
    <property type="match status" value="1"/>
</dbReference>
<dbReference type="KEGG" id="bme:BMEI1846"/>
<evidence type="ECO:0000256" key="1">
    <source>
        <dbReference type="PROSITE-ProRule" id="PRU00169"/>
    </source>
</evidence>
<dbReference type="EMBL" id="AE008917">
    <property type="protein sequence ID" value="AAL53027.1"/>
    <property type="molecule type" value="Genomic_DNA"/>
</dbReference>
<feature type="modified residue" description="4-aspartylphosphate" evidence="1">
    <location>
        <position position="84"/>
    </location>
</feature>
<sequence>MRILCLKTILSEGLECKGPEEAAEKLMNDLEHRRILVVEDEVFVALDVAATVEDANGTVVGPVGTVRQAIDLINRQEVDAAILDVNLADGDVEPVLDRLKSRNIFVVIHTGGGLPPRLAARYPEMPVFQKPIPPSVLTRTLATAFSSSVA</sequence>
<name>Q8YEN2_BRUME</name>
<dbReference type="SMART" id="SM00448">
    <property type="entry name" value="REC"/>
    <property type="match status" value="1"/>
</dbReference>
<dbReference type="PIR" id="AH3482">
    <property type="entry name" value="AH3482"/>
</dbReference>
<evidence type="ECO:0000259" key="2">
    <source>
        <dbReference type="PROSITE" id="PS50110"/>
    </source>
</evidence>
<keyword evidence="4" id="KW-1185">Reference proteome</keyword>
<dbReference type="AlphaFoldDB" id="Q8YEN2"/>
<dbReference type="InterPro" id="IPR011006">
    <property type="entry name" value="CheY-like_superfamily"/>
</dbReference>
<organism evidence="3 4">
    <name type="scientific">Brucella melitensis biotype 1 (strain ATCC 23456 / CCUG 17765 / NCTC 10094 / 16M)</name>
    <dbReference type="NCBI Taxonomy" id="224914"/>
    <lineage>
        <taxon>Bacteria</taxon>
        <taxon>Pseudomonadati</taxon>
        <taxon>Pseudomonadota</taxon>
        <taxon>Alphaproteobacteria</taxon>
        <taxon>Hyphomicrobiales</taxon>
        <taxon>Brucellaceae</taxon>
        <taxon>Brucella/Ochrobactrum group</taxon>
        <taxon>Brucella</taxon>
    </lineage>
</organism>
<dbReference type="GO" id="GO:0000160">
    <property type="term" value="P:phosphorelay signal transduction system"/>
    <property type="evidence" value="ECO:0007669"/>
    <property type="project" value="InterPro"/>
</dbReference>
<dbReference type="PROSITE" id="PS50110">
    <property type="entry name" value="RESPONSE_REGULATORY"/>
    <property type="match status" value="1"/>
</dbReference>
<keyword evidence="1" id="KW-0597">Phosphoprotein</keyword>
<dbReference type="InterPro" id="IPR001789">
    <property type="entry name" value="Sig_transdc_resp-reg_receiver"/>
</dbReference>
<dbReference type="Gene3D" id="3.40.50.2300">
    <property type="match status" value="1"/>
</dbReference>
<evidence type="ECO:0000313" key="3">
    <source>
        <dbReference type="EMBL" id="AAL53027.1"/>
    </source>
</evidence>
<reference evidence="3 4" key="1">
    <citation type="journal article" date="2002" name="Proc. Natl. Acad. Sci. U.S.A.">
        <title>The genome sequence of the facultative intracellular pathogen Brucella melitensis.</title>
        <authorList>
            <person name="DelVecchio V.G."/>
            <person name="Kapatral V."/>
            <person name="Redkar R.J."/>
            <person name="Patra G."/>
            <person name="Mujer C."/>
            <person name="Los T."/>
            <person name="Ivanova N."/>
            <person name="Anderson I."/>
            <person name="Bhattacharyya A."/>
            <person name="Lykidis A."/>
            <person name="Reznik G."/>
            <person name="Jablonski L."/>
            <person name="Larsen N."/>
            <person name="D'Souza M."/>
            <person name="Bernal A."/>
            <person name="Mazur M."/>
            <person name="Goltsman E."/>
            <person name="Selkov E."/>
            <person name="Elzer P.H."/>
            <person name="Hagius S."/>
            <person name="O'Callaghan D."/>
            <person name="Letesson J.J."/>
            <person name="Haselkorn R."/>
            <person name="Kyrpides N."/>
            <person name="Overbeek R."/>
        </authorList>
    </citation>
    <scope>NUCLEOTIDE SEQUENCE [LARGE SCALE GENOMIC DNA]</scope>
    <source>
        <strain evidence="4">ATCC 23456 / CCUG 17765 / NCTC 10094 / 16M</strain>
    </source>
</reference>
<gene>
    <name evidence="3" type="ordered locus">BMEI1846</name>
</gene>